<keyword evidence="4" id="KW-1185">Reference proteome</keyword>
<dbReference type="Pfam" id="PF13715">
    <property type="entry name" value="CarbopepD_reg_2"/>
    <property type="match status" value="1"/>
</dbReference>
<gene>
    <name evidence="3" type="ORF">RT717_07195</name>
</gene>
<feature type="signal peptide" evidence="2">
    <location>
        <begin position="1"/>
        <end position="19"/>
    </location>
</feature>
<feature type="coiled-coil region" evidence="1">
    <location>
        <begin position="370"/>
        <end position="397"/>
    </location>
</feature>
<accession>A0ABZ0IXM8</accession>
<evidence type="ECO:0000313" key="3">
    <source>
        <dbReference type="EMBL" id="WOK08421.1"/>
    </source>
</evidence>
<feature type="chain" id="PRO_5046645178" evidence="2">
    <location>
        <begin position="20"/>
        <end position="872"/>
    </location>
</feature>
<dbReference type="InterPro" id="IPR043741">
    <property type="entry name" value="DUF5686"/>
</dbReference>
<dbReference type="Pfam" id="PF18939">
    <property type="entry name" value="DUF5686"/>
    <property type="match status" value="1"/>
</dbReference>
<reference evidence="3 4" key="1">
    <citation type="journal article" date="2023" name="Microbiol. Resour. Announc.">
        <title>Complete Genome Sequence of Imperialibacter roseus strain P4T.</title>
        <authorList>
            <person name="Tizabi D.R."/>
            <person name="Bachvaroff T."/>
            <person name="Hill R.T."/>
        </authorList>
    </citation>
    <scope>NUCLEOTIDE SEQUENCE [LARGE SCALE GENOMIC DNA]</scope>
    <source>
        <strain evidence="3 4">P4T</strain>
    </source>
</reference>
<evidence type="ECO:0000256" key="2">
    <source>
        <dbReference type="SAM" id="SignalP"/>
    </source>
</evidence>
<dbReference type="InterPro" id="IPR008969">
    <property type="entry name" value="CarboxyPept-like_regulatory"/>
</dbReference>
<keyword evidence="2" id="KW-0732">Signal</keyword>
<dbReference type="Proteomes" id="UP001302349">
    <property type="component" value="Chromosome"/>
</dbReference>
<organism evidence="3 4">
    <name type="scientific">Imperialibacter roseus</name>
    <dbReference type="NCBI Taxonomy" id="1324217"/>
    <lineage>
        <taxon>Bacteria</taxon>
        <taxon>Pseudomonadati</taxon>
        <taxon>Bacteroidota</taxon>
        <taxon>Cytophagia</taxon>
        <taxon>Cytophagales</taxon>
        <taxon>Flammeovirgaceae</taxon>
        <taxon>Imperialibacter</taxon>
    </lineage>
</organism>
<dbReference type="EMBL" id="CP136051">
    <property type="protein sequence ID" value="WOK08421.1"/>
    <property type="molecule type" value="Genomic_DNA"/>
</dbReference>
<proteinExistence type="predicted"/>
<evidence type="ECO:0000313" key="4">
    <source>
        <dbReference type="Proteomes" id="UP001302349"/>
    </source>
</evidence>
<protein>
    <submittedName>
        <fullName evidence="3">DUF5686 and carboxypeptidase regulatory-like domain-containing protein</fullName>
    </submittedName>
</protein>
<name>A0ABZ0IXM8_9BACT</name>
<sequence>MRYFYSLSLLLLVSFTALAQNSGIKGKVLGENNEPLPFATIFIRNINTGTTSNVEGDYEVRLAPGKYDVVFQYIGYESNVHFFEVTTGFETYNLTLKPRIFLLKEVEVRSGKEDPAYTIMRKAIGKASFHANQLDAYDAKVYMKGSGRLLDSPFFLRNKIAEEGIDSTTAFTSESVSELHYQRPNTYSQKVVAVFSQGDDNGTGPGEFLTASFYEPKVVDAISPLSPKAFAYYRFTYDGYFREGGYVINKILVTPRSKGDDIFEGTIYIVDDLWSIHSLDLTMYKLGIKFNIEQVYNPIEDKAWLPVSHKFVINGSFFGFDFQYNYLATLSEYKITLNPDLDIPVTVIDEKIDKEAAAEVKQKTKGQETLEKLAQNKEVTRKDLRKLVKEYEKEEMEDLEFPEIVSNISIKRDSTTSYNNDSTFWTSMRPVPLTAYEIRGYTKIDSLDKAEEAEYKSDTTKKGKNRRDRKVRLGDPIFGSSYKLGKKGRLNIESPLQTIGFNTVEGFNFFYDINYSRRFENGNKLQFGPVLRYSFAREKLLPKGYVDFQYGESGTRGSARLEAGSYVQQLSALEPIHPYINTAYALLLKESYLKLYEKDFVRLENEKRYNDKFSAKGSVEYAQRRSLANNSDYTFFKHPGKEYTANNPLNANTEITGFFEHQALIFNISGEYKPWLKYRMKNGSKEEIRKSTPTFTLEYRKGMPWAESDVNYDLLDVGVKHSFEWGIRSKLDVRVNAGKFLNDKAIYFPDFKHFPGNQTLFATLDPVENFRLLDYYYYSTNDEYITAFVHNQWRKLVVTQLAFVRMMGIKENMFINYLGTPNSNNYTEVGYGLDYIMRVFRLEAIAAFEDGQYKNFGVRIGIATNLEDLFDF</sequence>
<dbReference type="SUPFAM" id="SSF49464">
    <property type="entry name" value="Carboxypeptidase regulatory domain-like"/>
    <property type="match status" value="1"/>
</dbReference>
<evidence type="ECO:0000256" key="1">
    <source>
        <dbReference type="SAM" id="Coils"/>
    </source>
</evidence>
<dbReference type="Gene3D" id="2.60.40.1120">
    <property type="entry name" value="Carboxypeptidase-like, regulatory domain"/>
    <property type="match status" value="1"/>
</dbReference>
<dbReference type="RefSeq" id="WP_317491062.1">
    <property type="nucleotide sequence ID" value="NZ_CP136051.1"/>
</dbReference>
<keyword evidence="1" id="KW-0175">Coiled coil</keyword>